<organism evidence="5 6">
    <name type="scientific">Tritonibacter horizontis</name>
    <dbReference type="NCBI Taxonomy" id="1768241"/>
    <lineage>
        <taxon>Bacteria</taxon>
        <taxon>Pseudomonadati</taxon>
        <taxon>Pseudomonadota</taxon>
        <taxon>Alphaproteobacteria</taxon>
        <taxon>Rhodobacterales</taxon>
        <taxon>Paracoccaceae</taxon>
        <taxon>Tritonibacter</taxon>
    </lineage>
</organism>
<feature type="domain" description="CagE TrbE VirB component of type IV transporter system central" evidence="4">
    <location>
        <begin position="210"/>
        <end position="384"/>
    </location>
</feature>
<gene>
    <name evidence="5" type="primary">virB4_2</name>
    <name evidence="5" type="ORF">TRIHO_37560</name>
</gene>
<dbReference type="Proteomes" id="UP000068382">
    <property type="component" value="Unassembled WGS sequence"/>
</dbReference>
<dbReference type="InterPro" id="IPR051162">
    <property type="entry name" value="T4SS_component"/>
</dbReference>
<name>A0A132BUJ7_9RHOB</name>
<evidence type="ECO:0000256" key="2">
    <source>
        <dbReference type="ARBA" id="ARBA00022741"/>
    </source>
</evidence>
<reference evidence="5 6" key="1">
    <citation type="submission" date="2015-12" db="EMBL/GenBank/DDBJ databases">
        <title>Genome sequence of the marine Rhodobacteraceae strain O3.65, Candidatus Tritonibacter horizontis.</title>
        <authorList>
            <person name="Poehlein A."/>
            <person name="Giebel H.A."/>
            <person name="Voget S."/>
            <person name="Brinkhoff T."/>
        </authorList>
    </citation>
    <scope>NUCLEOTIDE SEQUENCE [LARGE SCALE GENOMIC DNA]</scope>
    <source>
        <strain evidence="5 6">O3.65</strain>
    </source>
</reference>
<keyword evidence="6" id="KW-1185">Reference proteome</keyword>
<evidence type="ECO:0000313" key="6">
    <source>
        <dbReference type="Proteomes" id="UP000068382"/>
    </source>
</evidence>
<proteinExistence type="inferred from homology"/>
<keyword evidence="2" id="KW-0547">Nucleotide-binding</keyword>
<evidence type="ECO:0000313" key="5">
    <source>
        <dbReference type="EMBL" id="KUP91420.1"/>
    </source>
</evidence>
<dbReference type="AlphaFoldDB" id="A0A132BUJ7"/>
<dbReference type="Gene3D" id="3.40.50.300">
    <property type="entry name" value="P-loop containing nucleotide triphosphate hydrolases"/>
    <property type="match status" value="1"/>
</dbReference>
<evidence type="ECO:0000256" key="3">
    <source>
        <dbReference type="ARBA" id="ARBA00022840"/>
    </source>
</evidence>
<comment type="caution">
    <text evidence="5">The sequence shown here is derived from an EMBL/GenBank/DDBJ whole genome shotgun (WGS) entry which is preliminary data.</text>
</comment>
<sequence>MSREFRGLIASNAVRDALGDKVLKAERLGRHLPYIAAVRDNVILTRQGDLMASVTLGGIDSFTSDDTRIDEISEGFARIVSQLGERFGFHINKVSRPDVADLAAPDGMPFADAVDAAWQRSLRARDLKARTLMLTVLMRPSMPQAFSKVLGALGGGRDFRKDIDTRIVALEEAMTLLMAMYSDAGAARLTVSSGDWLAVLAAVHGQSYGKIIAAPGQLLADTMSNFDVSFQGKTMRLESGDSARYGAIFGIKSYPSRTWPTMLDALELPYDITITNSFTPRRANEMVERIQRTFRQRGASEDAGVSLTEQLIEAADAVASGRSTFGTHHASVQVFCDSAEELEQAASEIWRAGQETGAVLVRESWAAKALYFAQAPGNWAYRIRDGIVSSHNFAELAAFHKTRPGRGPEASPWGKTITAFPTVTSSLYRFNFHEPGRRTDEPSVGHTLVLGRTGSGKTLGTAFLMAQARRVGARVIVFDKDQGLEMAIRALGGSYSEIKVGQPTGFNPMTTETDARGAAWLTDWLGDILARHRPFETVQTAALNEAVRQIAAAEPGLRTFDGLASLVASTDDDGDLVSRVREWTEVGRYGWLFSRPSAQAIAIGEDVLGLDMTELLDQDAERSALLAYLFRRIERVIEDRRPTIIVIDEAWKMLADDIFVKRLHDWLVTMRKRNCVVMMLTQTPGHLDQSSVGQIIAESVATQILFPNPRANPEDYSILRLNAREADFLSSPTAGLRLALIRSGADSVFVNTDLAGLGGLVTVLGGGKTGEEKAPADWRKKEEFWKDMM</sequence>
<comment type="similarity">
    <text evidence="1">Belongs to the TrbE/VirB4 family.</text>
</comment>
<keyword evidence="3" id="KW-0067">ATP-binding</keyword>
<protein>
    <submittedName>
        <fullName evidence="5">Type IV secretion system protein virB4</fullName>
    </submittedName>
</protein>
<accession>A0A132BUJ7</accession>
<dbReference type="GO" id="GO:0005524">
    <property type="term" value="F:ATP binding"/>
    <property type="evidence" value="ECO:0007669"/>
    <property type="project" value="UniProtKB-KW"/>
</dbReference>
<dbReference type="PANTHER" id="PTHR30121:SF12">
    <property type="entry name" value="TYPE IV SECRETION SYSTEM PROTEIN CAGE"/>
    <property type="match status" value="1"/>
</dbReference>
<dbReference type="EMBL" id="LPUY01000096">
    <property type="protein sequence ID" value="KUP91420.1"/>
    <property type="molecule type" value="Genomic_DNA"/>
</dbReference>
<evidence type="ECO:0000256" key="1">
    <source>
        <dbReference type="ARBA" id="ARBA00006512"/>
    </source>
</evidence>
<dbReference type="InterPro" id="IPR027417">
    <property type="entry name" value="P-loop_NTPase"/>
</dbReference>
<dbReference type="PANTHER" id="PTHR30121">
    <property type="entry name" value="UNCHARACTERIZED PROTEIN YJGR-RELATED"/>
    <property type="match status" value="1"/>
</dbReference>
<dbReference type="Pfam" id="PF03135">
    <property type="entry name" value="CagE_TrbE_VirB"/>
    <property type="match status" value="1"/>
</dbReference>
<evidence type="ECO:0000259" key="4">
    <source>
        <dbReference type="Pfam" id="PF03135"/>
    </source>
</evidence>
<dbReference type="PATRIC" id="fig|1768241.3.peg.3920"/>
<dbReference type="InterPro" id="IPR018145">
    <property type="entry name" value="CagE_TrbE_VirB_cntrl_dom"/>
</dbReference>
<dbReference type="RefSeq" id="WP_068247328.1">
    <property type="nucleotide sequence ID" value="NZ_LPUY01000096.1"/>
</dbReference>
<dbReference type="SUPFAM" id="SSF52540">
    <property type="entry name" value="P-loop containing nucleoside triphosphate hydrolases"/>
    <property type="match status" value="1"/>
</dbReference>